<protein>
    <submittedName>
        <fullName evidence="1">Uncharacterized protein</fullName>
    </submittedName>
</protein>
<dbReference type="EMBL" id="JASBWT010000002">
    <property type="protein sequence ID" value="KAJ9107322.1"/>
    <property type="molecule type" value="Genomic_DNA"/>
</dbReference>
<name>A0ACC2W886_9TREE</name>
<accession>A0ACC2W886</accession>
<keyword evidence="2" id="KW-1185">Reference proteome</keyword>
<dbReference type="Proteomes" id="UP001227268">
    <property type="component" value="Unassembled WGS sequence"/>
</dbReference>
<proteinExistence type="predicted"/>
<sequence length="1004" mass="110116">MAVTTAGQASTGAVPPPPKTASSVPVPTNKLSLRSKLLFAQAVHHLGAPIGKGVGNNWNNVAIKLYGCPTLSEEEKGLFTEHNCRGFYDDLMAEAGFGNLSMLPDLEKPKAKAHLAMTQYFYMERMKELRATVESQEQQFRQLTNEVDALKSGEGIHNESLMEELRRAVAKAKGEISMESLSEWLPTKDHLRLAAAGTLARAITSTKPTFESIQLKTQLQDSLPISASSTHHSAPAVSATTSPSFTPTPTPSVVVNGEILKPYPTSIRYQSEPTNEVPPLQIQPKKRTESPGISIVGPNVLSSAEVVGIHSGKVMDGKREGSLPKQLPRKDLPGRTQPEQASSQEIGRVRKAATASPSPSVSEHPVPSRPPRLQSVGALASTPAKKHMDQRGNTPITTAVNHRNEPFSPPVSQPMVPVKKEGSPAISGVYTHRKIPVKNAASTPTIARTPSVGEKRSVTAEEMSMSSAKEPEIVPDSQEVPDSQDEAASDRPGMKGHERKASKGDGLGVSPTKSIRTTRKTNQQKQKLQSPARAVKRETEEDDHREVAGSDSDRSELTTPPASPALSSALSPVNRKVKGESDDVDMEKTTSSELSPVMPQKPLTGKKVSRISVKEETEKAAGKRGRKRARGSESGDLSTPAKRPNQKSGNTMSQDELSPAPSPGGSVEYRRADTDDTDGTDTQQKKVRLRSSDMEDEEADAPRRGLKRRMSTRGKPPTIDENSEADDNTSGRGRGSVERSTRPRGNKEGDQSSRRNATSLRSGRSVRTTSDKHQHTNTDDTADEDGSEKAANPPYQPRKVGRPPKHARHTREDSEADTVEDDRGSEKREKSTKQKSRDSRKDAQQLQDENQRESEKDEDNEQNDSTTHKQTFGRTRATRSTANASPTVSSNKAFQSIINPLYEEIVAYKHGPLFLAPVRESDAPGYSKIVKQPMDLKKIKSKIKKGEITSIDEFQRDLWLVFSNAMLYNKPNTEVYRMAQEMQSWCEKKIDSFRELQRYIKHNT</sequence>
<gene>
    <name evidence="1" type="ORF">QFC21_000772</name>
</gene>
<comment type="caution">
    <text evidence="1">The sequence shown here is derived from an EMBL/GenBank/DDBJ whole genome shotgun (WGS) entry which is preliminary data.</text>
</comment>
<reference evidence="1" key="1">
    <citation type="submission" date="2023-04" db="EMBL/GenBank/DDBJ databases">
        <title>Draft Genome sequencing of Naganishia species isolated from polar environments using Oxford Nanopore Technology.</title>
        <authorList>
            <person name="Leo P."/>
            <person name="Venkateswaran K."/>
        </authorList>
    </citation>
    <scope>NUCLEOTIDE SEQUENCE</scope>
    <source>
        <strain evidence="1">MNA-CCFEE 5423</strain>
    </source>
</reference>
<organism evidence="1 2">
    <name type="scientific">Naganishia friedmannii</name>
    <dbReference type="NCBI Taxonomy" id="89922"/>
    <lineage>
        <taxon>Eukaryota</taxon>
        <taxon>Fungi</taxon>
        <taxon>Dikarya</taxon>
        <taxon>Basidiomycota</taxon>
        <taxon>Agaricomycotina</taxon>
        <taxon>Tremellomycetes</taxon>
        <taxon>Filobasidiales</taxon>
        <taxon>Filobasidiaceae</taxon>
        <taxon>Naganishia</taxon>
    </lineage>
</organism>
<evidence type="ECO:0000313" key="1">
    <source>
        <dbReference type="EMBL" id="KAJ9107322.1"/>
    </source>
</evidence>
<evidence type="ECO:0000313" key="2">
    <source>
        <dbReference type="Proteomes" id="UP001227268"/>
    </source>
</evidence>